<dbReference type="SUPFAM" id="SSF53756">
    <property type="entry name" value="UDP-Glycosyltransferase/glycogen phosphorylase"/>
    <property type="match status" value="1"/>
</dbReference>
<sequence>MNRNHHNPSELPDSPATNTGSEGVSDQNFHSISDRFLFKRNPNPSTNSPHKSSKSPPDRLRRWHHYTNRSNNRKGGWFSCIPFRGIYLFYFVIFLAVFAFVLASILLQSSITGMVVFSKGWIDHRRSIRQGLMSGTTLKFVPGLRSRLLLEGHGLDHVRVLANRVGLRPPRLAVTKILGNMKKDPQSLMLLSVMKNLRKLGYALKIYALGNGETRTMWEDIGGQISVLRPKQYDLIDWSIFEGVMVDSLEAKEVVSSLTQEPFQSIPLVWIIQEDTLANRLPLYQDMNLQHLVSHWRSTFNRANVVVFPDFALPMLYSVLDTGNFFVIPGSPVDVWAAESYSKTHAKHQLRVDHGFSEDDLVVLVVGSSFFYDELPWDYTVALHTLGPVLAEYARSKDAEGSLKFVFLCGNSTDDDAFQEIVSRVGLHPSSVRHYGLNGDANSVLLVADIVLYGSSQDEQGFPPVLIRAMTFGIPVIAPDIPTMKKYVSGEAHGIFFSKYNPEALMRAFSLLISNGKLSKFAETVAFSGRLLAKNMLASECITGYARLLENMLSFPSDTLLPGPVSKLGQREWEWNLISKELEQETDDLSGMYESLFSSRETSIVYSLEKEWSNLVNSTIISENGTEILVLDTPTESDWDVLMEIESFEEHERVVKEELEERMDKTRGLWDDIYRSARKSEKLKFESNERDEGELERTGQPVCIYEIYDGAGAWPLLHHGSLYRGLSLSTKARRSRSDDVDAVARLPLLNESYYQNILCEIGGMFSIAIRVDAIHKRPWIGFQSWHAAGRKVSLSFKAEKVLEEKTQEENKDVIYFWARLGMDGGVTGSNEELTFWSMCDVLNGGRCRTAFEDAFRQMYDLPSYLEALPPMPEDGGHWSALHSWVMPTPSFLEFIMFSRMFVDSLDALQSNSSQVNKCLLSSTELEEKHCYCRIMEVLVNVWAYHSARRMVYIDPHTGSVEEQHPITQRKEITWKKYFNLTVLKSMDEDLAEAADDGDHPRERWLWPLTGEVHWQGIYEREREDRYRIKMDKKRKTREKLVERLKAGYRQKPLGETDRDLEDGTRRLQHRFCSSFHFYQIHTYGVKGRRKLASLRLQLTVWGIFAQYSDRSTIFRHSSSTTHHLKFISTIQIT</sequence>
<dbReference type="Proteomes" id="UP001164929">
    <property type="component" value="Chromosome 10"/>
</dbReference>
<organism evidence="5 6">
    <name type="scientific">Populus alba x Populus x berolinensis</name>
    <dbReference type="NCBI Taxonomy" id="444605"/>
    <lineage>
        <taxon>Eukaryota</taxon>
        <taxon>Viridiplantae</taxon>
        <taxon>Streptophyta</taxon>
        <taxon>Embryophyta</taxon>
        <taxon>Tracheophyta</taxon>
        <taxon>Spermatophyta</taxon>
        <taxon>Magnoliopsida</taxon>
        <taxon>eudicotyledons</taxon>
        <taxon>Gunneridae</taxon>
        <taxon>Pentapetalae</taxon>
        <taxon>rosids</taxon>
        <taxon>fabids</taxon>
        <taxon>Malpighiales</taxon>
        <taxon>Salicaceae</taxon>
        <taxon>Saliceae</taxon>
        <taxon>Populus</taxon>
    </lineage>
</organism>
<comment type="caution">
    <text evidence="5">The sequence shown here is derived from an EMBL/GenBank/DDBJ whole genome shotgun (WGS) entry which is preliminary data.</text>
</comment>
<dbReference type="AlphaFoldDB" id="A0AAD6ME80"/>
<evidence type="ECO:0000259" key="4">
    <source>
        <dbReference type="Pfam" id="PF00534"/>
    </source>
</evidence>
<dbReference type="PANTHER" id="PTHR46635:SF2">
    <property type="entry name" value="GLYCOSYL TRANSFERASE FAMILY 1 DOMAIN-CONTAINING PROTEIN"/>
    <property type="match status" value="1"/>
</dbReference>
<accession>A0AAD6ME80</accession>
<keyword evidence="1" id="KW-0328">Glycosyltransferase</keyword>
<feature type="domain" description="Glycosyl transferase family 1" evidence="4">
    <location>
        <begin position="406"/>
        <end position="519"/>
    </location>
</feature>
<dbReference type="PANTHER" id="PTHR46635">
    <property type="entry name" value="GLYCOSYL TRANSFERASE FAMILY 1 PROTEIN"/>
    <property type="match status" value="1"/>
</dbReference>
<feature type="compositionally biased region" description="Polar residues" evidence="2">
    <location>
        <begin position="15"/>
        <end position="31"/>
    </location>
</feature>
<keyword evidence="3" id="KW-1133">Transmembrane helix</keyword>
<dbReference type="InterPro" id="IPR001296">
    <property type="entry name" value="Glyco_trans_1"/>
</dbReference>
<evidence type="ECO:0000313" key="5">
    <source>
        <dbReference type="EMBL" id="KAJ6983474.1"/>
    </source>
</evidence>
<protein>
    <recommendedName>
        <fullName evidence="4">Glycosyl transferase family 1 domain-containing protein</fullName>
    </recommendedName>
</protein>
<keyword evidence="3" id="KW-0472">Membrane</keyword>
<dbReference type="GO" id="GO:0016757">
    <property type="term" value="F:glycosyltransferase activity"/>
    <property type="evidence" value="ECO:0007669"/>
    <property type="project" value="UniProtKB-KW"/>
</dbReference>
<keyword evidence="6" id="KW-1185">Reference proteome</keyword>
<gene>
    <name evidence="5" type="ORF">NC653_026320</name>
</gene>
<evidence type="ECO:0000256" key="1">
    <source>
        <dbReference type="ARBA" id="ARBA00022676"/>
    </source>
</evidence>
<evidence type="ECO:0000313" key="6">
    <source>
        <dbReference type="Proteomes" id="UP001164929"/>
    </source>
</evidence>
<proteinExistence type="predicted"/>
<keyword evidence="3" id="KW-0812">Transmembrane</keyword>
<feature type="region of interest" description="Disordered" evidence="2">
    <location>
        <begin position="1"/>
        <end position="61"/>
    </location>
</feature>
<dbReference type="EMBL" id="JAQIZT010000010">
    <property type="protein sequence ID" value="KAJ6983474.1"/>
    <property type="molecule type" value="Genomic_DNA"/>
</dbReference>
<keyword evidence="1" id="KW-0808">Transferase</keyword>
<reference evidence="5" key="1">
    <citation type="journal article" date="2023" name="Mol. Ecol. Resour.">
        <title>Chromosome-level genome assembly of a triploid poplar Populus alba 'Berolinensis'.</title>
        <authorList>
            <person name="Chen S."/>
            <person name="Yu Y."/>
            <person name="Wang X."/>
            <person name="Wang S."/>
            <person name="Zhang T."/>
            <person name="Zhou Y."/>
            <person name="He R."/>
            <person name="Meng N."/>
            <person name="Wang Y."/>
            <person name="Liu W."/>
            <person name="Liu Z."/>
            <person name="Liu J."/>
            <person name="Guo Q."/>
            <person name="Huang H."/>
            <person name="Sederoff R.R."/>
            <person name="Wang G."/>
            <person name="Qu G."/>
            <person name="Chen S."/>
        </authorList>
    </citation>
    <scope>NUCLEOTIDE SEQUENCE</scope>
    <source>
        <strain evidence="5">SC-2020</strain>
    </source>
</reference>
<dbReference type="Pfam" id="PF00534">
    <property type="entry name" value="Glycos_transf_1"/>
    <property type="match status" value="1"/>
</dbReference>
<name>A0AAD6ME80_9ROSI</name>
<feature type="transmembrane region" description="Helical" evidence="3">
    <location>
        <begin position="87"/>
        <end position="107"/>
    </location>
</feature>
<evidence type="ECO:0000256" key="2">
    <source>
        <dbReference type="SAM" id="MobiDB-lite"/>
    </source>
</evidence>
<dbReference type="Gene3D" id="3.40.50.2000">
    <property type="entry name" value="Glycogen Phosphorylase B"/>
    <property type="match status" value="1"/>
</dbReference>
<evidence type="ECO:0000256" key="3">
    <source>
        <dbReference type="SAM" id="Phobius"/>
    </source>
</evidence>